<comment type="caution">
    <text evidence="1">The sequence shown here is derived from an EMBL/GenBank/DDBJ whole genome shotgun (WGS) entry which is preliminary data.</text>
</comment>
<accession>A0A2S7IS75</accession>
<evidence type="ECO:0000313" key="1">
    <source>
        <dbReference type="EMBL" id="PQA60532.1"/>
    </source>
</evidence>
<dbReference type="Proteomes" id="UP000239590">
    <property type="component" value="Unassembled WGS sequence"/>
</dbReference>
<reference evidence="2" key="1">
    <citation type="submission" date="2018-02" db="EMBL/GenBank/DDBJ databases">
        <title>Genome sequencing of Solimonas sp. HR-BB.</title>
        <authorList>
            <person name="Lee Y."/>
            <person name="Jeon C.O."/>
        </authorList>
    </citation>
    <scope>NUCLEOTIDE SEQUENCE [LARGE SCALE GENOMIC DNA]</scope>
    <source>
        <strain evidence="2">HR-U</strain>
    </source>
</reference>
<keyword evidence="2" id="KW-1185">Reference proteome</keyword>
<dbReference type="AlphaFoldDB" id="A0A2S7IS75"/>
<dbReference type="EMBL" id="PTRA01000001">
    <property type="protein sequence ID" value="PQA60532.1"/>
    <property type="molecule type" value="Genomic_DNA"/>
</dbReference>
<evidence type="ECO:0000313" key="2">
    <source>
        <dbReference type="Proteomes" id="UP000239590"/>
    </source>
</evidence>
<protein>
    <submittedName>
        <fullName evidence="1">Uncharacterized protein</fullName>
    </submittedName>
</protein>
<dbReference type="OrthoDB" id="9862786at2"/>
<dbReference type="RefSeq" id="WP_104712917.1">
    <property type="nucleotide sequence ID" value="NZ_PTRA01000001.1"/>
</dbReference>
<proteinExistence type="predicted"/>
<organism evidence="1 2">
    <name type="scientific">Siphonobacter curvatus</name>
    <dbReference type="NCBI Taxonomy" id="2094562"/>
    <lineage>
        <taxon>Bacteria</taxon>
        <taxon>Pseudomonadati</taxon>
        <taxon>Bacteroidota</taxon>
        <taxon>Cytophagia</taxon>
        <taxon>Cytophagales</taxon>
        <taxon>Cytophagaceae</taxon>
        <taxon>Siphonobacter</taxon>
    </lineage>
</organism>
<gene>
    <name evidence="1" type="ORF">C5O19_13210</name>
</gene>
<name>A0A2S7IS75_9BACT</name>
<sequence>MPRYEFTACTPVDTQGSGTHLIFTYKSLSGDPGHERNIQIIDPDRSTTDEVHSQQLFTEVINFMKNYWEKSIQIPESNYEIHLSESPLLEGKQGPTTWQGFVLDLE</sequence>